<feature type="region of interest" description="Disordered" evidence="1">
    <location>
        <begin position="1"/>
        <end position="35"/>
    </location>
</feature>
<accession>A0A9Q0KW31</accession>
<evidence type="ECO:0000313" key="3">
    <source>
        <dbReference type="Proteomes" id="UP001141806"/>
    </source>
</evidence>
<reference evidence="2" key="1">
    <citation type="journal article" date="2023" name="Plant J.">
        <title>The genome of the king protea, Protea cynaroides.</title>
        <authorList>
            <person name="Chang J."/>
            <person name="Duong T.A."/>
            <person name="Schoeman C."/>
            <person name="Ma X."/>
            <person name="Roodt D."/>
            <person name="Barker N."/>
            <person name="Li Z."/>
            <person name="Van de Peer Y."/>
            <person name="Mizrachi E."/>
        </authorList>
    </citation>
    <scope>NUCLEOTIDE SEQUENCE</scope>
    <source>
        <tissue evidence="2">Young leaves</tissue>
    </source>
</reference>
<evidence type="ECO:0000313" key="2">
    <source>
        <dbReference type="EMBL" id="KAJ4977771.1"/>
    </source>
</evidence>
<sequence length="126" mass="13514">MLTPVVGNPNEQNPDRYADPVAENNEANMEDGDLMRMNPTAGVLTVHQESIHVIRNPNPSGRNPHAFIVGNPSFTVPSTLVNLNGTGVYTNPRPQPRSFAKAVSGERTLDLSSLPGLVTKEASQGL</sequence>
<dbReference type="EMBL" id="JAMYWD010000002">
    <property type="protein sequence ID" value="KAJ4977771.1"/>
    <property type="molecule type" value="Genomic_DNA"/>
</dbReference>
<evidence type="ECO:0000256" key="1">
    <source>
        <dbReference type="SAM" id="MobiDB-lite"/>
    </source>
</evidence>
<gene>
    <name evidence="2" type="ORF">NE237_008551</name>
</gene>
<protein>
    <submittedName>
        <fullName evidence="2">Uncharacterized protein</fullName>
    </submittedName>
</protein>
<dbReference type="Proteomes" id="UP001141806">
    <property type="component" value="Unassembled WGS sequence"/>
</dbReference>
<organism evidence="2 3">
    <name type="scientific">Protea cynaroides</name>
    <dbReference type="NCBI Taxonomy" id="273540"/>
    <lineage>
        <taxon>Eukaryota</taxon>
        <taxon>Viridiplantae</taxon>
        <taxon>Streptophyta</taxon>
        <taxon>Embryophyta</taxon>
        <taxon>Tracheophyta</taxon>
        <taxon>Spermatophyta</taxon>
        <taxon>Magnoliopsida</taxon>
        <taxon>Proteales</taxon>
        <taxon>Proteaceae</taxon>
        <taxon>Protea</taxon>
    </lineage>
</organism>
<dbReference type="AlphaFoldDB" id="A0A9Q0KW31"/>
<keyword evidence="3" id="KW-1185">Reference proteome</keyword>
<comment type="caution">
    <text evidence="2">The sequence shown here is derived from an EMBL/GenBank/DDBJ whole genome shotgun (WGS) entry which is preliminary data.</text>
</comment>
<name>A0A9Q0KW31_9MAGN</name>
<proteinExistence type="predicted"/>